<comment type="caution">
    <text evidence="2">The sequence shown here is derived from an EMBL/GenBank/DDBJ whole genome shotgun (WGS) entry which is preliminary data.</text>
</comment>
<feature type="compositionally biased region" description="Basic and acidic residues" evidence="1">
    <location>
        <begin position="124"/>
        <end position="136"/>
    </location>
</feature>
<evidence type="ECO:0000313" key="2">
    <source>
        <dbReference type="EMBL" id="KAK0723705.1"/>
    </source>
</evidence>
<feature type="region of interest" description="Disordered" evidence="1">
    <location>
        <begin position="124"/>
        <end position="151"/>
    </location>
</feature>
<proteinExistence type="predicted"/>
<sequence>MICALPRISQATGQPPNQTITIASPVDRVTSGNPVFWAITAASLRPNKRLKSWRPLKAVLLAGNWGCTRKGCRPVLGAAGIIEVCSDPAEKMRSDTSARGRVRTGDTRRKRHIMVSHRSQALKGKESCETTHHDDGLIGSSPSLQSQGPKRARTFFPPRCHHPPIHPTITFCEVCFVSSLALPVHHPACRQQVAANLQPACCFARLASNTMARQKDEVQQGSGA</sequence>
<accession>A0AA40AXD7</accession>
<organism evidence="2 3">
    <name type="scientific">Apiosordaria backusii</name>
    <dbReference type="NCBI Taxonomy" id="314023"/>
    <lineage>
        <taxon>Eukaryota</taxon>
        <taxon>Fungi</taxon>
        <taxon>Dikarya</taxon>
        <taxon>Ascomycota</taxon>
        <taxon>Pezizomycotina</taxon>
        <taxon>Sordariomycetes</taxon>
        <taxon>Sordariomycetidae</taxon>
        <taxon>Sordariales</taxon>
        <taxon>Lasiosphaeriaceae</taxon>
        <taxon>Apiosordaria</taxon>
    </lineage>
</organism>
<protein>
    <submittedName>
        <fullName evidence="2">Uncharacterized protein</fullName>
    </submittedName>
</protein>
<name>A0AA40AXD7_9PEZI</name>
<evidence type="ECO:0000256" key="1">
    <source>
        <dbReference type="SAM" id="MobiDB-lite"/>
    </source>
</evidence>
<gene>
    <name evidence="2" type="ORF">B0T21DRAFT_422709</name>
</gene>
<dbReference type="Proteomes" id="UP001172159">
    <property type="component" value="Unassembled WGS sequence"/>
</dbReference>
<evidence type="ECO:0000313" key="3">
    <source>
        <dbReference type="Proteomes" id="UP001172159"/>
    </source>
</evidence>
<keyword evidence="3" id="KW-1185">Reference proteome</keyword>
<dbReference type="AlphaFoldDB" id="A0AA40AXD7"/>
<dbReference type="EMBL" id="JAUKTV010000011">
    <property type="protein sequence ID" value="KAK0723705.1"/>
    <property type="molecule type" value="Genomic_DNA"/>
</dbReference>
<reference evidence="2" key="1">
    <citation type="submission" date="2023-06" db="EMBL/GenBank/DDBJ databases">
        <title>Genome-scale phylogeny and comparative genomics of the fungal order Sordariales.</title>
        <authorList>
            <consortium name="Lawrence Berkeley National Laboratory"/>
            <person name="Hensen N."/>
            <person name="Bonometti L."/>
            <person name="Westerberg I."/>
            <person name="Brannstrom I.O."/>
            <person name="Guillou S."/>
            <person name="Cros-Aarteil S."/>
            <person name="Calhoun S."/>
            <person name="Haridas S."/>
            <person name="Kuo A."/>
            <person name="Mondo S."/>
            <person name="Pangilinan J."/>
            <person name="Riley R."/>
            <person name="Labutti K."/>
            <person name="Andreopoulos B."/>
            <person name="Lipzen A."/>
            <person name="Chen C."/>
            <person name="Yanf M."/>
            <person name="Daum C."/>
            <person name="Ng V."/>
            <person name="Clum A."/>
            <person name="Steindorff A."/>
            <person name="Ohm R."/>
            <person name="Martin F."/>
            <person name="Silar P."/>
            <person name="Natvig D."/>
            <person name="Lalanne C."/>
            <person name="Gautier V."/>
            <person name="Ament-Velasquez S.L."/>
            <person name="Kruys A."/>
            <person name="Hutchinson M.I."/>
            <person name="Powell A.J."/>
            <person name="Barry K."/>
            <person name="Miller A.N."/>
            <person name="Grigoriev I.V."/>
            <person name="Debuchy R."/>
            <person name="Gladieux P."/>
            <person name="Thoren M.H."/>
            <person name="Johannesson H."/>
        </authorList>
    </citation>
    <scope>NUCLEOTIDE SEQUENCE</scope>
    <source>
        <strain evidence="2">CBS 540.89</strain>
    </source>
</reference>